<evidence type="ECO:0000313" key="6">
    <source>
        <dbReference type="Proteomes" id="UP000076128"/>
    </source>
</evidence>
<dbReference type="OrthoDB" id="284307at2"/>
<reference evidence="5 6" key="1">
    <citation type="submission" date="2015-09" db="EMBL/GenBank/DDBJ databases">
        <title>Complete genome sequence of Defluviimonas alba cai42t isolated from an oilfield in Xinjiang.</title>
        <authorList>
            <person name="Geng S."/>
            <person name="Pan X."/>
            <person name="Wu X."/>
        </authorList>
    </citation>
    <scope>NUCLEOTIDE SEQUENCE [LARGE SCALE GENOMIC DNA]</scope>
    <source>
        <strain evidence="6">cai42</strain>
    </source>
</reference>
<dbReference type="SUPFAM" id="SSF46785">
    <property type="entry name" value="Winged helix' DNA-binding domain"/>
    <property type="match status" value="1"/>
</dbReference>
<evidence type="ECO:0000256" key="2">
    <source>
        <dbReference type="ARBA" id="ARBA00023125"/>
    </source>
</evidence>
<accession>A0A159Z5G0</accession>
<dbReference type="InterPro" id="IPR000524">
    <property type="entry name" value="Tscrpt_reg_HTH_GntR"/>
</dbReference>
<protein>
    <submittedName>
        <fullName evidence="5">DNA-binding transcriptional regulator GlcC</fullName>
    </submittedName>
</protein>
<dbReference type="InterPro" id="IPR011711">
    <property type="entry name" value="GntR_C"/>
</dbReference>
<keyword evidence="2 5" id="KW-0238">DNA-binding</keyword>
<dbReference type="PANTHER" id="PTHR43537">
    <property type="entry name" value="TRANSCRIPTIONAL REGULATOR, GNTR FAMILY"/>
    <property type="match status" value="1"/>
</dbReference>
<dbReference type="PRINTS" id="PR00035">
    <property type="entry name" value="HTHGNTR"/>
</dbReference>
<sequence length="217" mass="24177">MNSDGQDMIAEIAGRIRGLAAEGRLPAERELADRLGVNRYVLRKALEDLRQKEEIPASQPRNRGKRRSLGAGGIIDLTSPAELWEVRLSLEPEIARLAAVRGTSAELDAIKVAHQRSEPTVFDLELDIGFHRAIAIASHNALALHLMDQVMEVTRDPGFRSRFPAFTTETGWRHHEMLVEAIRARHASEAEEAMRLHLTAILQWLNGGADPARYAVK</sequence>
<proteinExistence type="predicted"/>
<dbReference type="Proteomes" id="UP000076128">
    <property type="component" value="Chromosome"/>
</dbReference>
<evidence type="ECO:0000256" key="1">
    <source>
        <dbReference type="ARBA" id="ARBA00023015"/>
    </source>
</evidence>
<dbReference type="AlphaFoldDB" id="A0A159Z5G0"/>
<keyword evidence="1" id="KW-0805">Transcription regulation</keyword>
<dbReference type="InterPro" id="IPR036388">
    <property type="entry name" value="WH-like_DNA-bd_sf"/>
</dbReference>
<dbReference type="Pfam" id="PF07729">
    <property type="entry name" value="FCD"/>
    <property type="match status" value="1"/>
</dbReference>
<dbReference type="GO" id="GO:0003677">
    <property type="term" value="F:DNA binding"/>
    <property type="evidence" value="ECO:0007669"/>
    <property type="project" value="UniProtKB-KW"/>
</dbReference>
<evidence type="ECO:0000259" key="4">
    <source>
        <dbReference type="SMART" id="SM00895"/>
    </source>
</evidence>
<evidence type="ECO:0000256" key="3">
    <source>
        <dbReference type="ARBA" id="ARBA00023163"/>
    </source>
</evidence>
<evidence type="ECO:0000313" key="5">
    <source>
        <dbReference type="EMBL" id="AMY70475.1"/>
    </source>
</evidence>
<keyword evidence="3" id="KW-0804">Transcription</keyword>
<keyword evidence="6" id="KW-1185">Reference proteome</keyword>
<organism evidence="5 6">
    <name type="scientific">Frigidibacter mobilis</name>
    <dbReference type="NCBI Taxonomy" id="1335048"/>
    <lineage>
        <taxon>Bacteria</taxon>
        <taxon>Pseudomonadati</taxon>
        <taxon>Pseudomonadota</taxon>
        <taxon>Alphaproteobacteria</taxon>
        <taxon>Rhodobacterales</taxon>
        <taxon>Paracoccaceae</taxon>
        <taxon>Frigidibacter</taxon>
    </lineage>
</organism>
<dbReference type="EMBL" id="CP012661">
    <property type="protein sequence ID" value="AMY70475.1"/>
    <property type="molecule type" value="Genomic_DNA"/>
</dbReference>
<dbReference type="Gene3D" id="1.20.120.530">
    <property type="entry name" value="GntR ligand-binding domain-like"/>
    <property type="match status" value="1"/>
</dbReference>
<name>A0A159Z5G0_9RHOB</name>
<dbReference type="GO" id="GO:0003700">
    <property type="term" value="F:DNA-binding transcription factor activity"/>
    <property type="evidence" value="ECO:0007669"/>
    <property type="project" value="InterPro"/>
</dbReference>
<gene>
    <name evidence="5" type="ORF">AKL17_3243</name>
</gene>
<dbReference type="SMART" id="SM00895">
    <property type="entry name" value="FCD"/>
    <property type="match status" value="1"/>
</dbReference>
<feature type="domain" description="GntR C-terminal" evidence="4">
    <location>
        <begin position="82"/>
        <end position="200"/>
    </location>
</feature>
<dbReference type="RefSeq" id="WP_084739757.1">
    <property type="nucleotide sequence ID" value="NZ_CP012661.1"/>
</dbReference>
<dbReference type="Pfam" id="PF00392">
    <property type="entry name" value="GntR"/>
    <property type="match status" value="1"/>
</dbReference>
<dbReference type="SUPFAM" id="SSF48008">
    <property type="entry name" value="GntR ligand-binding domain-like"/>
    <property type="match status" value="1"/>
</dbReference>
<dbReference type="KEGG" id="daa:AKL17_3243"/>
<dbReference type="Gene3D" id="1.10.10.10">
    <property type="entry name" value="Winged helix-like DNA-binding domain superfamily/Winged helix DNA-binding domain"/>
    <property type="match status" value="1"/>
</dbReference>
<dbReference type="PANTHER" id="PTHR43537:SF44">
    <property type="entry name" value="GNTR FAMILY REGULATORY PROTEIN"/>
    <property type="match status" value="1"/>
</dbReference>
<dbReference type="InterPro" id="IPR008920">
    <property type="entry name" value="TF_FadR/GntR_C"/>
</dbReference>
<dbReference type="STRING" id="1335048.AKL17_3243"/>
<dbReference type="InterPro" id="IPR036390">
    <property type="entry name" value="WH_DNA-bd_sf"/>
</dbReference>